<keyword evidence="1" id="KW-0472">Membrane</keyword>
<keyword evidence="1" id="KW-0812">Transmembrane</keyword>
<dbReference type="PANTHER" id="PTHR43019:SF23">
    <property type="entry name" value="PROTEASE DO-LIKE 5, CHLOROPLASTIC"/>
    <property type="match status" value="1"/>
</dbReference>
<evidence type="ECO:0000256" key="1">
    <source>
        <dbReference type="SAM" id="Phobius"/>
    </source>
</evidence>
<keyword evidence="1" id="KW-1133">Transmembrane helix</keyword>
<gene>
    <name evidence="2" type="ORF">EDD66_102239</name>
</gene>
<sequence>MQCKERSKVAVEKRLSRKSKKTISIVSIVISAVVCVSIIGSSFFYDYVCRTRKNIDFQEIINHEVKSSTLYIVSETATISGNDESFSYGAGFGGVVFSEADGVYYALTALHAVDNNPTHLYVLSYDDLTYNERIAQQEQHIGLRDYYKTLPIAEVVYSDEEYDLAILKFSCSDSFGILNIASNTPAFKDQVAIISSPLNEGRNEITYGTIISKKPVKFGDANGENQRLVIKTSAYDNFGSSGSVLLNKQSEIAGIVLGGGRDIFDNFRYSLVMPANEINDFITTWYSSKKQ</sequence>
<reference evidence="2 3" key="1">
    <citation type="submission" date="2018-11" db="EMBL/GenBank/DDBJ databases">
        <title>Genomic Encyclopedia of Type Strains, Phase IV (KMG-IV): sequencing the most valuable type-strain genomes for metagenomic binning, comparative biology and taxonomic classification.</title>
        <authorList>
            <person name="Goeker M."/>
        </authorList>
    </citation>
    <scope>NUCLEOTIDE SEQUENCE [LARGE SCALE GENOMIC DNA]</scope>
    <source>
        <strain evidence="2 3">DSM 26537</strain>
    </source>
</reference>
<dbReference type="PANTHER" id="PTHR43019">
    <property type="entry name" value="SERINE ENDOPROTEASE DEGS"/>
    <property type="match status" value="1"/>
</dbReference>
<dbReference type="InterPro" id="IPR043504">
    <property type="entry name" value="Peptidase_S1_PA_chymotrypsin"/>
</dbReference>
<dbReference type="Gene3D" id="2.40.10.10">
    <property type="entry name" value="Trypsin-like serine proteases"/>
    <property type="match status" value="2"/>
</dbReference>
<protein>
    <submittedName>
        <fullName evidence="2">Trypsin-like peptidase</fullName>
    </submittedName>
</protein>
<name>A0A3N1XVF7_9FIRM</name>
<comment type="caution">
    <text evidence="2">The sequence shown here is derived from an EMBL/GenBank/DDBJ whole genome shotgun (WGS) entry which is preliminary data.</text>
</comment>
<dbReference type="Pfam" id="PF13365">
    <property type="entry name" value="Trypsin_2"/>
    <property type="match status" value="1"/>
</dbReference>
<dbReference type="SUPFAM" id="SSF50494">
    <property type="entry name" value="Trypsin-like serine proteases"/>
    <property type="match status" value="1"/>
</dbReference>
<dbReference type="AlphaFoldDB" id="A0A3N1XVF7"/>
<organism evidence="2 3">
    <name type="scientific">Mobilisporobacter senegalensis</name>
    <dbReference type="NCBI Taxonomy" id="1329262"/>
    <lineage>
        <taxon>Bacteria</taxon>
        <taxon>Bacillati</taxon>
        <taxon>Bacillota</taxon>
        <taxon>Clostridia</taxon>
        <taxon>Lachnospirales</taxon>
        <taxon>Lachnospiraceae</taxon>
        <taxon>Mobilisporobacter</taxon>
    </lineage>
</organism>
<dbReference type="OrthoDB" id="2079377at2"/>
<keyword evidence="3" id="KW-1185">Reference proteome</keyword>
<feature type="transmembrane region" description="Helical" evidence="1">
    <location>
        <begin position="23"/>
        <end position="45"/>
    </location>
</feature>
<proteinExistence type="predicted"/>
<evidence type="ECO:0000313" key="3">
    <source>
        <dbReference type="Proteomes" id="UP000273083"/>
    </source>
</evidence>
<accession>A0A3N1XVF7</accession>
<dbReference type="EMBL" id="RJVG01000002">
    <property type="protein sequence ID" value="ROR30586.1"/>
    <property type="molecule type" value="Genomic_DNA"/>
</dbReference>
<evidence type="ECO:0000313" key="2">
    <source>
        <dbReference type="EMBL" id="ROR30586.1"/>
    </source>
</evidence>
<dbReference type="Proteomes" id="UP000273083">
    <property type="component" value="Unassembled WGS sequence"/>
</dbReference>
<dbReference type="InterPro" id="IPR009003">
    <property type="entry name" value="Peptidase_S1_PA"/>
</dbReference>